<reference evidence="3" key="1">
    <citation type="journal article" date="2019" name="Int. J. Syst. Evol. Microbiol.">
        <title>The Global Catalogue of Microorganisms (GCM) 10K type strain sequencing project: providing services to taxonomists for standard genome sequencing and annotation.</title>
        <authorList>
            <consortium name="The Broad Institute Genomics Platform"/>
            <consortium name="The Broad Institute Genome Sequencing Center for Infectious Disease"/>
            <person name="Wu L."/>
            <person name="Ma J."/>
        </authorList>
    </citation>
    <scope>NUCLEOTIDE SEQUENCE [LARGE SCALE GENOMIC DNA]</scope>
    <source>
        <strain evidence="3">CGMCC 4.7426</strain>
    </source>
</reference>
<proteinExistence type="predicted"/>
<dbReference type="Proteomes" id="UP001595989">
    <property type="component" value="Unassembled WGS sequence"/>
</dbReference>
<evidence type="ECO:0000256" key="1">
    <source>
        <dbReference type="SAM" id="MobiDB-lite"/>
    </source>
</evidence>
<dbReference type="InterPro" id="IPR035218">
    <property type="entry name" value="DUF5327"/>
</dbReference>
<feature type="region of interest" description="Disordered" evidence="1">
    <location>
        <begin position="69"/>
        <end position="94"/>
    </location>
</feature>
<evidence type="ECO:0000313" key="2">
    <source>
        <dbReference type="EMBL" id="MFC4558127.1"/>
    </source>
</evidence>
<evidence type="ECO:0000313" key="3">
    <source>
        <dbReference type="Proteomes" id="UP001595989"/>
    </source>
</evidence>
<comment type="caution">
    <text evidence="2">The sequence shown here is derived from an EMBL/GenBank/DDBJ whole genome shotgun (WGS) entry which is preliminary data.</text>
</comment>
<name>A0ABV9DH47_9BACI</name>
<keyword evidence="3" id="KW-1185">Reference proteome</keyword>
<dbReference type="EMBL" id="JBHSFU010000004">
    <property type="protein sequence ID" value="MFC4558127.1"/>
    <property type="molecule type" value="Genomic_DNA"/>
</dbReference>
<protein>
    <submittedName>
        <fullName evidence="2">YwdI family protein</fullName>
    </submittedName>
</protein>
<dbReference type="Pfam" id="PF17261">
    <property type="entry name" value="DUF5327"/>
    <property type="match status" value="1"/>
</dbReference>
<dbReference type="RefSeq" id="WP_390294519.1">
    <property type="nucleotide sequence ID" value="NZ_JBHSFU010000004.1"/>
</dbReference>
<accession>A0ABV9DH47</accession>
<gene>
    <name evidence="2" type="ORF">ACFO3D_07875</name>
</gene>
<organism evidence="2 3">
    <name type="scientific">Virgibacillus kekensis</name>
    <dbReference type="NCBI Taxonomy" id="202261"/>
    <lineage>
        <taxon>Bacteria</taxon>
        <taxon>Bacillati</taxon>
        <taxon>Bacillota</taxon>
        <taxon>Bacilli</taxon>
        <taxon>Bacillales</taxon>
        <taxon>Bacillaceae</taxon>
        <taxon>Virgibacillus</taxon>
    </lineage>
</organism>
<sequence length="94" mass="10596">MAVSENTIIKKMMNELKQAQNNAGDNKTMKQHIANVKLLSELLLDEKQEEQHIVNTDITEEEMKAMIGETGTGNKRRTVQLDDDDANGSSLFDF</sequence>